<dbReference type="AlphaFoldDB" id="A0A6G1KHH2"/>
<keyword evidence="3" id="KW-1185">Reference proteome</keyword>
<protein>
    <submittedName>
        <fullName evidence="2">Uncharacterized protein</fullName>
    </submittedName>
</protein>
<feature type="compositionally biased region" description="Basic residues" evidence="1">
    <location>
        <begin position="9"/>
        <end position="28"/>
    </location>
</feature>
<evidence type="ECO:0000313" key="3">
    <source>
        <dbReference type="Proteomes" id="UP000799428"/>
    </source>
</evidence>
<gene>
    <name evidence="2" type="ORF">K504DRAFT_198200</name>
</gene>
<organism evidence="2 3">
    <name type="scientific">Pleomassaria siparia CBS 279.74</name>
    <dbReference type="NCBI Taxonomy" id="1314801"/>
    <lineage>
        <taxon>Eukaryota</taxon>
        <taxon>Fungi</taxon>
        <taxon>Dikarya</taxon>
        <taxon>Ascomycota</taxon>
        <taxon>Pezizomycotina</taxon>
        <taxon>Dothideomycetes</taxon>
        <taxon>Pleosporomycetidae</taxon>
        <taxon>Pleosporales</taxon>
        <taxon>Pleomassariaceae</taxon>
        <taxon>Pleomassaria</taxon>
    </lineage>
</organism>
<sequence length="214" mass="24305">MRMREEEKKKKKKKRRKRERERKTHCWHHPTLTRQGKARQGRTGQGRARQGKARLTRRPKRVVGQACSFAPLYRAWRLGLCSDYPSHLIASPSDSHPHTNPHTHPSSSIHPSFFLLLLLPRPPLVVNAHTYIESSPGVFALRRTPNAQASLLSLTGPHPCGSRCCCTLLRSYAPLPVTSLLLPRPTYYTTFVPRYCTVHTKTPADPTPDNNTHA</sequence>
<feature type="compositionally biased region" description="Basic residues" evidence="1">
    <location>
        <begin position="49"/>
        <end position="59"/>
    </location>
</feature>
<reference evidence="2" key="1">
    <citation type="journal article" date="2020" name="Stud. Mycol.">
        <title>101 Dothideomycetes genomes: a test case for predicting lifestyles and emergence of pathogens.</title>
        <authorList>
            <person name="Haridas S."/>
            <person name="Albert R."/>
            <person name="Binder M."/>
            <person name="Bloem J."/>
            <person name="Labutti K."/>
            <person name="Salamov A."/>
            <person name="Andreopoulos B."/>
            <person name="Baker S."/>
            <person name="Barry K."/>
            <person name="Bills G."/>
            <person name="Bluhm B."/>
            <person name="Cannon C."/>
            <person name="Castanera R."/>
            <person name="Culley D."/>
            <person name="Daum C."/>
            <person name="Ezra D."/>
            <person name="Gonzalez J."/>
            <person name="Henrissat B."/>
            <person name="Kuo A."/>
            <person name="Liang C."/>
            <person name="Lipzen A."/>
            <person name="Lutzoni F."/>
            <person name="Magnuson J."/>
            <person name="Mondo S."/>
            <person name="Nolan M."/>
            <person name="Ohm R."/>
            <person name="Pangilinan J."/>
            <person name="Park H.-J."/>
            <person name="Ramirez L."/>
            <person name="Alfaro M."/>
            <person name="Sun H."/>
            <person name="Tritt A."/>
            <person name="Yoshinaga Y."/>
            <person name="Zwiers L.-H."/>
            <person name="Turgeon B."/>
            <person name="Goodwin S."/>
            <person name="Spatafora J."/>
            <person name="Crous P."/>
            <person name="Grigoriev I."/>
        </authorList>
    </citation>
    <scope>NUCLEOTIDE SEQUENCE</scope>
    <source>
        <strain evidence="2">CBS 279.74</strain>
    </source>
</reference>
<dbReference type="Proteomes" id="UP000799428">
    <property type="component" value="Unassembled WGS sequence"/>
</dbReference>
<name>A0A6G1KHH2_9PLEO</name>
<accession>A0A6G1KHH2</accession>
<dbReference type="EMBL" id="MU005766">
    <property type="protein sequence ID" value="KAF2712230.1"/>
    <property type="molecule type" value="Genomic_DNA"/>
</dbReference>
<evidence type="ECO:0000256" key="1">
    <source>
        <dbReference type="SAM" id="MobiDB-lite"/>
    </source>
</evidence>
<proteinExistence type="predicted"/>
<evidence type="ECO:0000313" key="2">
    <source>
        <dbReference type="EMBL" id="KAF2712230.1"/>
    </source>
</evidence>
<feature type="region of interest" description="Disordered" evidence="1">
    <location>
        <begin position="1"/>
        <end position="59"/>
    </location>
</feature>